<dbReference type="Proteomes" id="UP001279410">
    <property type="component" value="Unassembled WGS sequence"/>
</dbReference>
<feature type="domain" description="Fork-head" evidence="9">
    <location>
        <begin position="275"/>
        <end position="371"/>
    </location>
</feature>
<protein>
    <submittedName>
        <fullName evidence="10">Forkhead box protein N4 isoform X2</fullName>
    </submittedName>
</protein>
<feature type="region of interest" description="Disordered" evidence="8">
    <location>
        <begin position="1"/>
        <end position="38"/>
    </location>
</feature>
<evidence type="ECO:0000256" key="7">
    <source>
        <dbReference type="PROSITE-ProRule" id="PRU00089"/>
    </source>
</evidence>
<keyword evidence="11" id="KW-1185">Reference proteome</keyword>
<reference evidence="10" key="1">
    <citation type="submission" date="2022-08" db="EMBL/GenBank/DDBJ databases">
        <title>Genome sequencing of akame (Lates japonicus).</title>
        <authorList>
            <person name="Hashiguchi Y."/>
            <person name="Takahashi H."/>
        </authorList>
    </citation>
    <scope>NUCLEOTIDE SEQUENCE</scope>
    <source>
        <strain evidence="10">Kochi</strain>
    </source>
</reference>
<feature type="region of interest" description="Disordered" evidence="8">
    <location>
        <begin position="456"/>
        <end position="493"/>
    </location>
</feature>
<dbReference type="EMBL" id="BRZM01000019">
    <property type="protein sequence ID" value="GLD53937.1"/>
    <property type="molecule type" value="Genomic_DNA"/>
</dbReference>
<dbReference type="PROSITE" id="PS00658">
    <property type="entry name" value="FORK_HEAD_2"/>
    <property type="match status" value="1"/>
</dbReference>
<gene>
    <name evidence="10" type="ORF">AKAME5_000662000</name>
</gene>
<dbReference type="PROSITE" id="PS50039">
    <property type="entry name" value="FORK_HEAD_3"/>
    <property type="match status" value="1"/>
</dbReference>
<evidence type="ECO:0000256" key="2">
    <source>
        <dbReference type="ARBA" id="ARBA00022473"/>
    </source>
</evidence>
<dbReference type="FunFam" id="1.10.10.10:FF:000122">
    <property type="entry name" value="Forkhead box protein N1"/>
    <property type="match status" value="1"/>
</dbReference>
<evidence type="ECO:0000313" key="10">
    <source>
        <dbReference type="EMBL" id="GLD53937.1"/>
    </source>
</evidence>
<sequence>MQQACVWAGTGSVGSAHHSCTVRSPENRGPREKPEISTSSALDLEEVDVVGTVLEYCREQQLSNSWDAPAPRAAGSSAEVSTAHVRALDSSREGNLKTVLEESGVQHRLLTTDPSQLREEDLPGDLQSLSWLTSVDVPRLQQMADSRGHGNGPSQGSLLEQQTAQLNNMTMTAGQGSMLQLQSNMQHSPLGISIINTHSGSMSPFSMNGLPSPGYQCPTSVYQPTPQQVYSLTQTGQQCSTGGLYSNVSFNNQSLFTQPRLAPQEQELQPKSFPKPIYSYSCLIAMALKNSKTGSLPVSEIYSFMKEHFPYFKTAPDGWKNSVRHNLSLNKCFEKVENKTSSSSRKGCLWALNPAKIDKMEEEMQKWKRKDLPAIRRSMANPDELDKLITDRPENCRRKALEPGMTRLPSCQTGLPLPVSAQMQPQPIVTLSLPCLPMHQHHQFQAQLQAQARLGPMSPAPAQTPPLHTVPDLSHSPLTQQPSKPPDDFYSVHGDTHTEVDALDPSIMDFALQGNLWEEMKDDSFNLDALGTFSNSPLRLSDCDLGTASLPPASAGANLPLSDVQVTGLYTSYTSQDPLSSQYMGAPANSKPIALL</sequence>
<dbReference type="Pfam" id="PF00250">
    <property type="entry name" value="Forkhead"/>
    <property type="match status" value="1"/>
</dbReference>
<dbReference type="Gene3D" id="1.10.10.10">
    <property type="entry name" value="Winged helix-like DNA-binding domain superfamily/Winged helix DNA-binding domain"/>
    <property type="match status" value="1"/>
</dbReference>
<evidence type="ECO:0000256" key="8">
    <source>
        <dbReference type="SAM" id="MobiDB-lite"/>
    </source>
</evidence>
<dbReference type="GO" id="GO:0005634">
    <property type="term" value="C:nucleus"/>
    <property type="evidence" value="ECO:0007669"/>
    <property type="project" value="UniProtKB-SubCell"/>
</dbReference>
<feature type="compositionally biased region" description="Basic and acidic residues" evidence="8">
    <location>
        <begin position="25"/>
        <end position="35"/>
    </location>
</feature>
<dbReference type="PRINTS" id="PR00053">
    <property type="entry name" value="FORKHEAD"/>
</dbReference>
<dbReference type="InterPro" id="IPR036388">
    <property type="entry name" value="WH-like_DNA-bd_sf"/>
</dbReference>
<evidence type="ECO:0000256" key="3">
    <source>
        <dbReference type="ARBA" id="ARBA00023015"/>
    </source>
</evidence>
<organism evidence="10 11">
    <name type="scientific">Lates japonicus</name>
    <name type="common">Japanese lates</name>
    <dbReference type="NCBI Taxonomy" id="270547"/>
    <lineage>
        <taxon>Eukaryota</taxon>
        <taxon>Metazoa</taxon>
        <taxon>Chordata</taxon>
        <taxon>Craniata</taxon>
        <taxon>Vertebrata</taxon>
        <taxon>Euteleostomi</taxon>
        <taxon>Actinopterygii</taxon>
        <taxon>Neopterygii</taxon>
        <taxon>Teleostei</taxon>
        <taxon>Neoteleostei</taxon>
        <taxon>Acanthomorphata</taxon>
        <taxon>Carangaria</taxon>
        <taxon>Carangaria incertae sedis</taxon>
        <taxon>Centropomidae</taxon>
        <taxon>Lates</taxon>
    </lineage>
</organism>
<proteinExistence type="predicted"/>
<dbReference type="InterPro" id="IPR030456">
    <property type="entry name" value="TF_fork_head_CS_2"/>
</dbReference>
<dbReference type="InterPro" id="IPR049624">
    <property type="entry name" value="FOXN1_4"/>
</dbReference>
<feature type="DNA-binding region" description="Fork-head" evidence="7">
    <location>
        <begin position="275"/>
        <end position="371"/>
    </location>
</feature>
<evidence type="ECO:0000259" key="9">
    <source>
        <dbReference type="PROSITE" id="PS50039"/>
    </source>
</evidence>
<dbReference type="PANTHER" id="PTHR46721:SF2">
    <property type="entry name" value="FORKHEAD BOX PROTEIN N4"/>
    <property type="match status" value="1"/>
</dbReference>
<dbReference type="SMART" id="SM00339">
    <property type="entry name" value="FH"/>
    <property type="match status" value="1"/>
</dbReference>
<keyword evidence="2" id="KW-0217">Developmental protein</keyword>
<evidence type="ECO:0000256" key="6">
    <source>
        <dbReference type="ARBA" id="ARBA00023242"/>
    </source>
</evidence>
<evidence type="ECO:0000313" key="11">
    <source>
        <dbReference type="Proteomes" id="UP001279410"/>
    </source>
</evidence>
<name>A0AAD3MFU4_LATJO</name>
<dbReference type="InterPro" id="IPR036390">
    <property type="entry name" value="WH_DNA-bd_sf"/>
</dbReference>
<dbReference type="PANTHER" id="PTHR46721">
    <property type="entry name" value="FORKHEAD BOX PROTEIN N1"/>
    <property type="match status" value="1"/>
</dbReference>
<keyword evidence="5" id="KW-0804">Transcription</keyword>
<comment type="caution">
    <text evidence="10">The sequence shown here is derived from an EMBL/GenBank/DDBJ whole genome shotgun (WGS) entry which is preliminary data.</text>
</comment>
<comment type="subcellular location">
    <subcellularLocation>
        <location evidence="1 7">Nucleus</location>
    </subcellularLocation>
</comment>
<keyword evidence="4 7" id="KW-0238">DNA-binding</keyword>
<accession>A0AAD3MFU4</accession>
<dbReference type="InterPro" id="IPR001766">
    <property type="entry name" value="Fork_head_dom"/>
</dbReference>
<evidence type="ECO:0000256" key="1">
    <source>
        <dbReference type="ARBA" id="ARBA00004123"/>
    </source>
</evidence>
<dbReference type="GO" id="GO:0000976">
    <property type="term" value="F:transcription cis-regulatory region binding"/>
    <property type="evidence" value="ECO:0007669"/>
    <property type="project" value="TreeGrafter"/>
</dbReference>
<dbReference type="AlphaFoldDB" id="A0AAD3MFU4"/>
<evidence type="ECO:0000256" key="4">
    <source>
        <dbReference type="ARBA" id="ARBA00023125"/>
    </source>
</evidence>
<keyword evidence="6 7" id="KW-0539">Nucleus</keyword>
<evidence type="ECO:0000256" key="5">
    <source>
        <dbReference type="ARBA" id="ARBA00023163"/>
    </source>
</evidence>
<dbReference type="SUPFAM" id="SSF46785">
    <property type="entry name" value="Winged helix' DNA-binding domain"/>
    <property type="match status" value="1"/>
</dbReference>
<keyword evidence="3" id="KW-0805">Transcription regulation</keyword>
<dbReference type="GO" id="GO:0000981">
    <property type="term" value="F:DNA-binding transcription factor activity, RNA polymerase II-specific"/>
    <property type="evidence" value="ECO:0007669"/>
    <property type="project" value="TreeGrafter"/>
</dbReference>